<dbReference type="InterPro" id="IPR042529">
    <property type="entry name" value="IF_2B-like_C"/>
</dbReference>
<dbReference type="Proteomes" id="UP000824169">
    <property type="component" value="Unassembled WGS sequence"/>
</dbReference>
<sequence>MENALNLDTVVLSENGEAVVILDQTLLPGKTEYLTLDKAEDIWEAIYKLRVRGAPAIGVAGAYGYYVLARQFDTENMEEFVAKCTKMMEYLNSSRPTAVNLSWALNRMHAVLLNEKDGKTVAEMKERLKKEANDIREEDIQISRSIGAYGFELLEKLGRGVGIMTHCNAGTLATAKYGTALAPVYIALEHGWDPKEDLHVYCDETRPLLQGARLSAYEMQAAGVDTYVQCDNMASYTMKSGRIGIIFVGCDRVAANGDFANKIGTSGVAIIAKHYGIPFYVCAPSSTIDMTMETGEEIHIEQRKPEEVTEMWYKERMAPEGVGVVNPAFDVTDHSLVTGIITEKGIAYEPFKESFEKMGIKPVTKYVDK</sequence>
<dbReference type="InterPro" id="IPR005251">
    <property type="entry name" value="IF-M1Pi"/>
</dbReference>
<organism evidence="4 5">
    <name type="scientific">Candidatus Scatomonas pullistercoris</name>
    <dbReference type="NCBI Taxonomy" id="2840920"/>
    <lineage>
        <taxon>Bacteria</taxon>
        <taxon>Bacillati</taxon>
        <taxon>Bacillota</taxon>
        <taxon>Clostridia</taxon>
        <taxon>Lachnospirales</taxon>
        <taxon>Lachnospiraceae</taxon>
        <taxon>Lachnospiraceae incertae sedis</taxon>
        <taxon>Candidatus Scatomonas</taxon>
    </lineage>
</organism>
<evidence type="ECO:0000313" key="5">
    <source>
        <dbReference type="Proteomes" id="UP000824169"/>
    </source>
</evidence>
<feature type="site" description="Transition state stabilizer" evidence="3">
    <location>
        <position position="167"/>
    </location>
</feature>
<evidence type="ECO:0000313" key="4">
    <source>
        <dbReference type="EMBL" id="HIV24805.1"/>
    </source>
</evidence>
<dbReference type="InterPro" id="IPR037171">
    <property type="entry name" value="NagB/RpiA_transferase-like"/>
</dbReference>
<feature type="active site" description="Proton donor" evidence="3">
    <location>
        <position position="251"/>
    </location>
</feature>
<reference evidence="4" key="2">
    <citation type="journal article" date="2021" name="PeerJ">
        <title>Extensive microbial diversity within the chicken gut microbiome revealed by metagenomics and culture.</title>
        <authorList>
            <person name="Gilroy R."/>
            <person name="Ravi A."/>
            <person name="Getino M."/>
            <person name="Pursley I."/>
            <person name="Horton D.L."/>
            <person name="Alikhan N.F."/>
            <person name="Baker D."/>
            <person name="Gharbi K."/>
            <person name="Hall N."/>
            <person name="Watson M."/>
            <person name="Adriaenssens E.M."/>
            <person name="Foster-Nyarko E."/>
            <person name="Jarju S."/>
            <person name="Secka A."/>
            <person name="Antonio M."/>
            <person name="Oren A."/>
            <person name="Chaudhuri R.R."/>
            <person name="La Ragione R."/>
            <person name="Hildebrand F."/>
            <person name="Pallen M.J."/>
        </authorList>
    </citation>
    <scope>NUCLEOTIDE SEQUENCE</scope>
    <source>
        <strain evidence="4">CHK188-20938</strain>
    </source>
</reference>
<dbReference type="SUPFAM" id="SSF100950">
    <property type="entry name" value="NagB/RpiA/CoA transferase-like"/>
    <property type="match status" value="1"/>
</dbReference>
<dbReference type="GO" id="GO:0019509">
    <property type="term" value="P:L-methionine salvage from methylthioadenosine"/>
    <property type="evidence" value="ECO:0007669"/>
    <property type="project" value="UniProtKB-UniRule"/>
</dbReference>
<dbReference type="EC" id="5.3.1.23" evidence="3"/>
<name>A0A9D1T9W1_9FIRM</name>
<comment type="function">
    <text evidence="3">Catalyzes the interconversion of methylthioribose-1-phosphate (MTR-1-P) into methylthioribulose-1-phosphate (MTRu-1-P).</text>
</comment>
<dbReference type="EMBL" id="DVOO01000011">
    <property type="protein sequence ID" value="HIV24805.1"/>
    <property type="molecule type" value="Genomic_DNA"/>
</dbReference>
<dbReference type="InterPro" id="IPR027363">
    <property type="entry name" value="M1Pi_N"/>
</dbReference>
<comment type="catalytic activity">
    <reaction evidence="2 3">
        <text>5-(methylsulfanyl)-alpha-D-ribose 1-phosphate = 5-(methylsulfanyl)-D-ribulose 1-phosphate</text>
        <dbReference type="Rhea" id="RHEA:19989"/>
        <dbReference type="ChEBI" id="CHEBI:58533"/>
        <dbReference type="ChEBI" id="CHEBI:58548"/>
        <dbReference type="EC" id="5.3.1.23"/>
    </reaction>
</comment>
<dbReference type="FunFam" id="3.40.50.10470:FF:000006">
    <property type="entry name" value="Methylthioribose-1-phosphate isomerase"/>
    <property type="match status" value="1"/>
</dbReference>
<protein>
    <recommendedName>
        <fullName evidence="3">Methylthioribose-1-phosphate isomerase</fullName>
        <shortName evidence="3">M1Pi</shortName>
        <shortName evidence="3">MTR-1-P isomerase</shortName>
        <ecNumber evidence="3">5.3.1.23</ecNumber>
    </recommendedName>
    <alternativeName>
        <fullName evidence="3">S-methyl-5-thioribose-1-phosphate isomerase</fullName>
    </alternativeName>
</protein>
<feature type="binding site" evidence="3">
    <location>
        <begin position="52"/>
        <end position="54"/>
    </location>
    <ligand>
        <name>substrate</name>
    </ligand>
</feature>
<evidence type="ECO:0000256" key="3">
    <source>
        <dbReference type="HAMAP-Rule" id="MF_01678"/>
    </source>
</evidence>
<keyword evidence="3" id="KW-0028">Amino-acid biosynthesis</keyword>
<gene>
    <name evidence="3 4" type="primary">mtnA</name>
    <name evidence="4" type="ORF">IAB71_03310</name>
</gene>
<evidence type="ECO:0000256" key="1">
    <source>
        <dbReference type="ARBA" id="ARBA00023235"/>
    </source>
</evidence>
<dbReference type="PANTHER" id="PTHR43475:SF1">
    <property type="entry name" value="METHYLTHIORIBOSE-1-PHOSPHATE ISOMERASE"/>
    <property type="match status" value="1"/>
</dbReference>
<dbReference type="PANTHER" id="PTHR43475">
    <property type="entry name" value="METHYLTHIORIBOSE-1-PHOSPHATE ISOMERASE"/>
    <property type="match status" value="1"/>
</dbReference>
<dbReference type="AlphaFoldDB" id="A0A9D1T9W1"/>
<feature type="binding site" evidence="3">
    <location>
        <position position="210"/>
    </location>
    <ligand>
        <name>substrate</name>
    </ligand>
</feature>
<dbReference type="NCBIfam" id="TIGR00512">
    <property type="entry name" value="salvage_mtnA"/>
    <property type="match status" value="1"/>
</dbReference>
<proteinExistence type="inferred from homology"/>
<dbReference type="Pfam" id="PF01008">
    <property type="entry name" value="IF-2B"/>
    <property type="match status" value="1"/>
</dbReference>
<dbReference type="Gene3D" id="1.20.120.420">
    <property type="entry name" value="translation initiation factor eif-2b, domain 1"/>
    <property type="match status" value="1"/>
</dbReference>
<dbReference type="NCBIfam" id="NF004326">
    <property type="entry name" value="PRK05720.1"/>
    <property type="match status" value="1"/>
</dbReference>
<comment type="caution">
    <text evidence="4">The sequence shown here is derived from an EMBL/GenBank/DDBJ whole genome shotgun (WGS) entry which is preliminary data.</text>
</comment>
<dbReference type="InterPro" id="IPR011559">
    <property type="entry name" value="Initiation_fac_2B_a/b/d"/>
</dbReference>
<evidence type="ECO:0000256" key="2">
    <source>
        <dbReference type="ARBA" id="ARBA00052401"/>
    </source>
</evidence>
<dbReference type="FunFam" id="1.20.120.420:FF:000003">
    <property type="entry name" value="Methylthioribose-1-phosphate isomerase"/>
    <property type="match status" value="1"/>
</dbReference>
<feature type="binding site" evidence="3">
    <location>
        <position position="95"/>
    </location>
    <ligand>
        <name>substrate</name>
    </ligand>
</feature>
<comment type="similarity">
    <text evidence="3">Belongs to the EIF-2B alpha/beta/delta subunits family. MtnA subfamily.</text>
</comment>
<dbReference type="HAMAP" id="MF_01678">
    <property type="entry name" value="Salvage_MtnA"/>
    <property type="match status" value="1"/>
</dbReference>
<dbReference type="GO" id="GO:0046523">
    <property type="term" value="F:S-methyl-5-thioribose-1-phosphate isomerase activity"/>
    <property type="evidence" value="ECO:0007669"/>
    <property type="project" value="UniProtKB-UniRule"/>
</dbReference>
<comment type="pathway">
    <text evidence="3">Amino-acid biosynthesis; L-methionine biosynthesis via salvage pathway; L-methionine from S-methyl-5-thio-alpha-D-ribose 1-phosphate: step 1/6.</text>
</comment>
<dbReference type="InterPro" id="IPR000649">
    <property type="entry name" value="IF-2B-related"/>
</dbReference>
<dbReference type="Gene3D" id="3.40.50.10470">
    <property type="entry name" value="Translation initiation factor eif-2b, domain 2"/>
    <property type="match status" value="1"/>
</dbReference>
<keyword evidence="3" id="KW-0486">Methionine biosynthesis</keyword>
<keyword evidence="1 3" id="KW-0413">Isomerase</keyword>
<feature type="binding site" evidence="3">
    <location>
        <begin position="261"/>
        <end position="262"/>
    </location>
    <ligand>
        <name>substrate</name>
    </ligand>
</feature>
<dbReference type="NCBIfam" id="TIGR00524">
    <property type="entry name" value="eIF-2B_rel"/>
    <property type="match status" value="1"/>
</dbReference>
<reference evidence="4" key="1">
    <citation type="submission" date="2020-10" db="EMBL/GenBank/DDBJ databases">
        <authorList>
            <person name="Gilroy R."/>
        </authorList>
    </citation>
    <scope>NUCLEOTIDE SEQUENCE</scope>
    <source>
        <strain evidence="4">CHK188-20938</strain>
    </source>
</reference>
<accession>A0A9D1T9W1</accession>